<proteinExistence type="predicted"/>
<dbReference type="Proteomes" id="UP000515947">
    <property type="component" value="Chromosome"/>
</dbReference>
<dbReference type="Pfam" id="PF13439">
    <property type="entry name" value="Glyco_transf_4"/>
    <property type="match status" value="1"/>
</dbReference>
<dbReference type="Gene3D" id="3.40.50.2000">
    <property type="entry name" value="Glycogen Phosphorylase B"/>
    <property type="match status" value="2"/>
</dbReference>
<gene>
    <name evidence="4" type="ORF">H9L09_03190</name>
</gene>
<reference evidence="4 5" key="1">
    <citation type="submission" date="2020-08" db="EMBL/GenBank/DDBJ databases">
        <title>Genome sequence of Nocardioides mesophilus KACC 16243T.</title>
        <authorList>
            <person name="Hyun D.-W."/>
            <person name="Bae J.-W."/>
        </authorList>
    </citation>
    <scope>NUCLEOTIDE SEQUENCE [LARGE SCALE GENOMIC DNA]</scope>
    <source>
        <strain evidence="4 5">KACC 16243</strain>
    </source>
</reference>
<dbReference type="PANTHER" id="PTHR12526">
    <property type="entry name" value="GLYCOSYLTRANSFERASE"/>
    <property type="match status" value="1"/>
</dbReference>
<dbReference type="SUPFAM" id="SSF53756">
    <property type="entry name" value="UDP-Glycosyltransferase/glycogen phosphorylase"/>
    <property type="match status" value="1"/>
</dbReference>
<dbReference type="GO" id="GO:0016757">
    <property type="term" value="F:glycosyltransferase activity"/>
    <property type="evidence" value="ECO:0007669"/>
    <property type="project" value="UniProtKB-KW"/>
</dbReference>
<sequence>MRIAIALHDVVLGGDTLNALELGCRLRERGHDVVLFAVSRASRSATETPLLAFAEARGIEVHLFGEPSGVRDRIRLVGQLAEFVRERRIDVVHAFGHRDTYYSFCGSYGLRGVPLVVNDYAMTVTRGLPRRVPLVVGTREVAAEARAIRRGPTYVVVPPVDEVENAPGVVDGHAFRRAHGVADTDRLIVVVSRFAVALKREGLLATIDAVVELDDPTVRLVMVGGGETYDELQQRSREVGARLGREAAALPGPMTDPRAAYEAADIVVGMGHSALRALAFAKPVVVVGERGFALPVTPQTLHHFDFHGFYGLGDGGDAAPALAGHLRRLLGDPDLRAGLGGFGRQLILEDYGLDTAAESLESIYESALGRRCVRSWLVDAGHLAASYGPARVRRTVRRRPALRTVAT</sequence>
<dbReference type="PANTHER" id="PTHR12526:SF510">
    <property type="entry name" value="D-INOSITOL 3-PHOSPHATE GLYCOSYLTRANSFERASE"/>
    <property type="match status" value="1"/>
</dbReference>
<feature type="domain" description="Glycosyltransferase subfamily 4-like N-terminal" evidence="3">
    <location>
        <begin position="19"/>
        <end position="123"/>
    </location>
</feature>
<evidence type="ECO:0000259" key="3">
    <source>
        <dbReference type="Pfam" id="PF13439"/>
    </source>
</evidence>
<dbReference type="AlphaFoldDB" id="A0A7G9RCZ2"/>
<evidence type="ECO:0000256" key="2">
    <source>
        <dbReference type="ARBA" id="ARBA00022679"/>
    </source>
</evidence>
<dbReference type="CDD" id="cd03801">
    <property type="entry name" value="GT4_PimA-like"/>
    <property type="match status" value="1"/>
</dbReference>
<evidence type="ECO:0000313" key="5">
    <source>
        <dbReference type="Proteomes" id="UP000515947"/>
    </source>
</evidence>
<keyword evidence="1" id="KW-0328">Glycosyltransferase</keyword>
<dbReference type="RefSeq" id="WP_187579309.1">
    <property type="nucleotide sequence ID" value="NZ_CP060713.1"/>
</dbReference>
<evidence type="ECO:0000256" key="1">
    <source>
        <dbReference type="ARBA" id="ARBA00022676"/>
    </source>
</evidence>
<dbReference type="KEGG" id="nmes:H9L09_03190"/>
<keyword evidence="2 4" id="KW-0808">Transferase</keyword>
<organism evidence="4 5">
    <name type="scientific">Nocardioides mesophilus</name>
    <dbReference type="NCBI Taxonomy" id="433659"/>
    <lineage>
        <taxon>Bacteria</taxon>
        <taxon>Bacillati</taxon>
        <taxon>Actinomycetota</taxon>
        <taxon>Actinomycetes</taxon>
        <taxon>Propionibacteriales</taxon>
        <taxon>Nocardioidaceae</taxon>
        <taxon>Nocardioides</taxon>
    </lineage>
</organism>
<protein>
    <submittedName>
        <fullName evidence="4">Glycosyltransferase family 4 protein</fullName>
    </submittedName>
</protein>
<dbReference type="InterPro" id="IPR028098">
    <property type="entry name" value="Glyco_trans_4-like_N"/>
</dbReference>
<dbReference type="EMBL" id="CP060713">
    <property type="protein sequence ID" value="QNN53467.1"/>
    <property type="molecule type" value="Genomic_DNA"/>
</dbReference>
<name>A0A7G9RCZ2_9ACTN</name>
<dbReference type="Pfam" id="PF13692">
    <property type="entry name" value="Glyco_trans_1_4"/>
    <property type="match status" value="1"/>
</dbReference>
<accession>A0A7G9RCZ2</accession>
<keyword evidence="5" id="KW-1185">Reference proteome</keyword>
<evidence type="ECO:0000313" key="4">
    <source>
        <dbReference type="EMBL" id="QNN53467.1"/>
    </source>
</evidence>